<proteinExistence type="predicted"/>
<protein>
    <recommendedName>
        <fullName evidence="5">Translation initiation factor IF-2</fullName>
    </recommendedName>
</protein>
<evidence type="ECO:0000256" key="1">
    <source>
        <dbReference type="SAM" id="MobiDB-lite"/>
    </source>
</evidence>
<comment type="caution">
    <text evidence="3">The sequence shown here is derived from an EMBL/GenBank/DDBJ whole genome shotgun (WGS) entry which is preliminary data.</text>
</comment>
<dbReference type="Proteomes" id="UP001526430">
    <property type="component" value="Unassembled WGS sequence"/>
</dbReference>
<gene>
    <name evidence="3" type="ORF">OF850_15535</name>
</gene>
<accession>A0ABT3NY08</accession>
<evidence type="ECO:0000256" key="2">
    <source>
        <dbReference type="SAM" id="SignalP"/>
    </source>
</evidence>
<reference evidence="3 4" key="1">
    <citation type="submission" date="2022-10" db="EMBL/GenBank/DDBJ databases">
        <title>Roseococcus glaciei nov., sp. nov., isolated from glacier.</title>
        <authorList>
            <person name="Liu Q."/>
            <person name="Xin Y.-H."/>
        </authorList>
    </citation>
    <scope>NUCLEOTIDE SEQUENCE [LARGE SCALE GENOMIC DNA]</scope>
    <source>
        <strain evidence="3 4">MDT2-1-1</strain>
    </source>
</reference>
<evidence type="ECO:0008006" key="5">
    <source>
        <dbReference type="Google" id="ProtNLM"/>
    </source>
</evidence>
<dbReference type="RefSeq" id="WP_301591190.1">
    <property type="nucleotide sequence ID" value="NZ_JAPFQI010000013.1"/>
</dbReference>
<evidence type="ECO:0000313" key="4">
    <source>
        <dbReference type="Proteomes" id="UP001526430"/>
    </source>
</evidence>
<feature type="chain" id="PRO_5046979852" description="Translation initiation factor IF-2" evidence="2">
    <location>
        <begin position="22"/>
        <end position="159"/>
    </location>
</feature>
<keyword evidence="2" id="KW-0732">Signal</keyword>
<feature type="compositionally biased region" description="Gly residues" evidence="1">
    <location>
        <begin position="64"/>
        <end position="81"/>
    </location>
</feature>
<name>A0ABT3NY08_9PROT</name>
<sequence length="159" mass="16626">MIPLLPLLALLVPLGAAPARAQEFEVPAVAPPAPQAAQPTAPRRTPPRRARPRNPRDRAWMDGGVPGTGGTPGANGFGGFAGVPQPVAPRPELAPRPNLDLEGPRVGRSSLAESGLEPALINPRLPGRGVAQDGAYATRENRLFQNPAPGLRLTTPMAW</sequence>
<dbReference type="EMBL" id="JAPFQI010000013">
    <property type="protein sequence ID" value="MCW8087044.1"/>
    <property type="molecule type" value="Genomic_DNA"/>
</dbReference>
<organism evidence="3 4">
    <name type="scientific">Sabulicella glaciei</name>
    <dbReference type="NCBI Taxonomy" id="2984948"/>
    <lineage>
        <taxon>Bacteria</taxon>
        <taxon>Pseudomonadati</taxon>
        <taxon>Pseudomonadota</taxon>
        <taxon>Alphaproteobacteria</taxon>
        <taxon>Acetobacterales</taxon>
        <taxon>Acetobacteraceae</taxon>
        <taxon>Sabulicella</taxon>
    </lineage>
</organism>
<evidence type="ECO:0000313" key="3">
    <source>
        <dbReference type="EMBL" id="MCW8087044.1"/>
    </source>
</evidence>
<feature type="signal peptide" evidence="2">
    <location>
        <begin position="1"/>
        <end position="21"/>
    </location>
</feature>
<feature type="region of interest" description="Disordered" evidence="1">
    <location>
        <begin position="28"/>
        <end position="109"/>
    </location>
</feature>
<keyword evidence="4" id="KW-1185">Reference proteome</keyword>